<dbReference type="OrthoDB" id="194358at2759"/>
<keyword evidence="3" id="KW-1185">Reference proteome</keyword>
<organism evidence="2">
    <name type="scientific">Rosellinia necatrix</name>
    <name type="common">White root-rot fungus</name>
    <dbReference type="NCBI Taxonomy" id="77044"/>
    <lineage>
        <taxon>Eukaryota</taxon>
        <taxon>Fungi</taxon>
        <taxon>Dikarya</taxon>
        <taxon>Ascomycota</taxon>
        <taxon>Pezizomycotina</taxon>
        <taxon>Sordariomycetes</taxon>
        <taxon>Xylariomycetidae</taxon>
        <taxon>Xylariales</taxon>
        <taxon>Xylariaceae</taxon>
        <taxon>Rosellinia</taxon>
    </lineage>
</organism>
<reference evidence="2" key="1">
    <citation type="submission" date="2016-03" db="EMBL/GenBank/DDBJ databases">
        <title>Draft genome sequence of Rosellinia necatrix.</title>
        <authorList>
            <person name="Kanematsu S."/>
        </authorList>
    </citation>
    <scope>NUCLEOTIDE SEQUENCE [LARGE SCALE GENOMIC DNA]</scope>
    <source>
        <strain evidence="2">W97</strain>
    </source>
</reference>
<dbReference type="AlphaFoldDB" id="A0A1S8A9Q2"/>
<evidence type="ECO:0000256" key="1">
    <source>
        <dbReference type="SAM" id="Phobius"/>
    </source>
</evidence>
<keyword evidence="1" id="KW-1133">Transmembrane helix</keyword>
<keyword evidence="1" id="KW-0812">Transmembrane</keyword>
<evidence type="ECO:0000313" key="3">
    <source>
        <dbReference type="Proteomes" id="UP000054516"/>
    </source>
</evidence>
<proteinExistence type="predicted"/>
<keyword evidence="1" id="KW-0472">Membrane</keyword>
<gene>
    <name evidence="2" type="ORF">SAMD00023353_3101100</name>
</gene>
<sequence>MTPEHENDIAVYVQGKLHTEDDSVKSQIREKAGGVFSWVVFAVAVLNAAYNEGKSMQKTLDNVALDLPESFGTLLENVNSDHAESIKMLQ</sequence>
<accession>A0A1S8A9Q2</accession>
<protein>
    <submittedName>
        <fullName evidence="2">Putative ankyrin repeat domain-containing protein</fullName>
    </submittedName>
</protein>
<dbReference type="Proteomes" id="UP000054516">
    <property type="component" value="Unassembled WGS sequence"/>
</dbReference>
<feature type="transmembrane region" description="Helical" evidence="1">
    <location>
        <begin position="32"/>
        <end position="50"/>
    </location>
</feature>
<dbReference type="EMBL" id="DF977476">
    <property type="protein sequence ID" value="GAW26430.1"/>
    <property type="molecule type" value="Genomic_DNA"/>
</dbReference>
<name>A0A1S8A9Q2_ROSNE</name>
<evidence type="ECO:0000313" key="2">
    <source>
        <dbReference type="EMBL" id="GAW26430.1"/>
    </source>
</evidence>